<dbReference type="NCBIfam" id="TIGR01972">
    <property type="entry name" value="NDH_I_M"/>
    <property type="match status" value="1"/>
</dbReference>
<dbReference type="AlphaFoldDB" id="A0AAN9NCW4"/>
<keyword evidence="4" id="KW-1278">Translocase</keyword>
<dbReference type="GO" id="GO:0003954">
    <property type="term" value="F:NADH dehydrogenase activity"/>
    <property type="evidence" value="ECO:0007669"/>
    <property type="project" value="TreeGrafter"/>
</dbReference>
<dbReference type="GO" id="GO:0042773">
    <property type="term" value="P:ATP synthesis coupled electron transport"/>
    <property type="evidence" value="ECO:0007669"/>
    <property type="project" value="InterPro"/>
</dbReference>
<dbReference type="Pfam" id="PF00361">
    <property type="entry name" value="Proton_antipo_M"/>
    <property type="match status" value="1"/>
</dbReference>
<feature type="transmembrane region" description="Helical" evidence="8">
    <location>
        <begin position="12"/>
        <end position="32"/>
    </location>
</feature>
<feature type="transmembrane region" description="Helical" evidence="8">
    <location>
        <begin position="419"/>
        <end position="438"/>
    </location>
</feature>
<organism evidence="10 11">
    <name type="scientific">Psophocarpus tetragonolobus</name>
    <name type="common">Winged bean</name>
    <name type="synonym">Dolichos tetragonolobus</name>
    <dbReference type="NCBI Taxonomy" id="3891"/>
    <lineage>
        <taxon>Eukaryota</taxon>
        <taxon>Viridiplantae</taxon>
        <taxon>Streptophyta</taxon>
        <taxon>Embryophyta</taxon>
        <taxon>Tracheophyta</taxon>
        <taxon>Spermatophyta</taxon>
        <taxon>Magnoliopsida</taxon>
        <taxon>eudicotyledons</taxon>
        <taxon>Gunneridae</taxon>
        <taxon>Pentapetalae</taxon>
        <taxon>rosids</taxon>
        <taxon>fabids</taxon>
        <taxon>Fabales</taxon>
        <taxon>Fabaceae</taxon>
        <taxon>Papilionoideae</taxon>
        <taxon>50 kb inversion clade</taxon>
        <taxon>NPAAA clade</taxon>
        <taxon>indigoferoid/millettioid clade</taxon>
        <taxon>Phaseoleae</taxon>
        <taxon>Psophocarpus</taxon>
    </lineage>
</organism>
<evidence type="ECO:0000256" key="5">
    <source>
        <dbReference type="ARBA" id="ARBA00022989"/>
    </source>
</evidence>
<feature type="transmembrane region" description="Helical" evidence="8">
    <location>
        <begin position="98"/>
        <end position="122"/>
    </location>
</feature>
<dbReference type="EMBL" id="JAYMYS010000156">
    <property type="protein sequence ID" value="KAK7370722.1"/>
    <property type="molecule type" value="Genomic_DNA"/>
</dbReference>
<evidence type="ECO:0000256" key="6">
    <source>
        <dbReference type="ARBA" id="ARBA00023027"/>
    </source>
</evidence>
<evidence type="ECO:0000256" key="3">
    <source>
        <dbReference type="ARBA" id="ARBA00022692"/>
    </source>
</evidence>
<feature type="transmembrane region" description="Helical" evidence="8">
    <location>
        <begin position="177"/>
        <end position="197"/>
    </location>
</feature>
<evidence type="ECO:0000256" key="7">
    <source>
        <dbReference type="ARBA" id="ARBA00023136"/>
    </source>
</evidence>
<evidence type="ECO:0000256" key="2">
    <source>
        <dbReference type="ARBA" id="ARBA00009025"/>
    </source>
</evidence>
<dbReference type="InterPro" id="IPR001750">
    <property type="entry name" value="ND/Mrp_TM"/>
</dbReference>
<feature type="transmembrane region" description="Helical" evidence="8">
    <location>
        <begin position="378"/>
        <end position="399"/>
    </location>
</feature>
<proteinExistence type="inferred from homology"/>
<gene>
    <name evidence="10" type="ORF">VNO78_37275</name>
</gene>
<evidence type="ECO:0000259" key="9">
    <source>
        <dbReference type="Pfam" id="PF00361"/>
    </source>
</evidence>
<dbReference type="Proteomes" id="UP001386955">
    <property type="component" value="Unassembled WGS sequence"/>
</dbReference>
<feature type="transmembrane region" description="Helical" evidence="8">
    <location>
        <begin position="236"/>
        <end position="255"/>
    </location>
</feature>
<feature type="transmembrane region" description="Helical" evidence="8">
    <location>
        <begin position="142"/>
        <end position="165"/>
    </location>
</feature>
<name>A0AAN9NCW4_PSOTE</name>
<dbReference type="PANTHER" id="PTHR43507">
    <property type="entry name" value="NADH-UBIQUINONE OXIDOREDUCTASE CHAIN 4"/>
    <property type="match status" value="1"/>
</dbReference>
<protein>
    <recommendedName>
        <fullName evidence="9">NADH:quinone oxidoreductase/Mrp antiporter transmembrane domain-containing protein</fullName>
    </recommendedName>
</protein>
<comment type="caution">
    <text evidence="10">The sequence shown here is derived from an EMBL/GenBank/DDBJ whole genome shotgun (WGS) entry which is preliminary data.</text>
</comment>
<feature type="transmembrane region" description="Helical" evidence="8">
    <location>
        <begin position="347"/>
        <end position="366"/>
    </location>
</feature>
<keyword evidence="5 8" id="KW-1133">Transmembrane helix</keyword>
<dbReference type="GO" id="GO:0016020">
    <property type="term" value="C:membrane"/>
    <property type="evidence" value="ECO:0007669"/>
    <property type="project" value="UniProtKB-SubCell"/>
</dbReference>
<reference evidence="10 11" key="1">
    <citation type="submission" date="2024-01" db="EMBL/GenBank/DDBJ databases">
        <title>The genomes of 5 underutilized Papilionoideae crops provide insights into root nodulation and disease resistanc.</title>
        <authorList>
            <person name="Jiang F."/>
        </authorList>
    </citation>
    <scope>NUCLEOTIDE SEQUENCE [LARGE SCALE GENOMIC DNA]</scope>
    <source>
        <strain evidence="10">DUOXIRENSHENG_FW03</strain>
        <tissue evidence="10">Leaves</tissue>
    </source>
</reference>
<keyword evidence="6" id="KW-0520">NAD</keyword>
<keyword evidence="7 8" id="KW-0472">Membrane</keyword>
<evidence type="ECO:0000256" key="8">
    <source>
        <dbReference type="SAM" id="Phobius"/>
    </source>
</evidence>
<dbReference type="GO" id="GO:0008137">
    <property type="term" value="F:NADH dehydrogenase (ubiquinone) activity"/>
    <property type="evidence" value="ECO:0007669"/>
    <property type="project" value="InterPro"/>
</dbReference>
<evidence type="ECO:0000313" key="11">
    <source>
        <dbReference type="Proteomes" id="UP001386955"/>
    </source>
</evidence>
<comment type="similarity">
    <text evidence="2">Belongs to the complex I subunit 4 family.</text>
</comment>
<dbReference type="InterPro" id="IPR010227">
    <property type="entry name" value="NADH_Q_OxRdtase_chainM/4"/>
</dbReference>
<feature type="transmembrane region" description="Helical" evidence="8">
    <location>
        <begin position="44"/>
        <end position="60"/>
    </location>
</feature>
<sequence>MDPFFDFYWRFGIDGLSIGPLLLTGFITTLATLSAQPVTRESKLFYFLMLAMYSGQLGTFSSRDILLFFIMWELELIPVYLLLSMWGGKKRLYSATKFILYTAGSSVFLLLGILGMSLYSSNEPTLNFESLTNQSYPVALEIIFYMGFLIAFAVKSPIIPLHTWLPDTHGEAHYSTCMLLAGILLKMGAYGLVRINMELLSRAHSIFCPWLMLLGSIQIIYAASTSLGQRNVKKRIAYSSVSHMGFLILGIGSISETGLNGAILQIISHGFIGAALFFLAGTSYDRLRLLYLDEMGGMAIPMPKIFTIFTTLSMASLALPGMSGFFAKSAQFPLHVWLPDAMEGPTPISALIHAATMVAAGIFLVARLLPLFVVLPQIMNTIAFIGLITVILGATLAIAQKDIKKNLAYSTMSQLGYMMLALGSGSIIHSMEALVGYSPAKSQNMVFMGGLTKHQD</sequence>
<dbReference type="GO" id="GO:0009507">
    <property type="term" value="C:chloroplast"/>
    <property type="evidence" value="ECO:0007669"/>
    <property type="project" value="TreeGrafter"/>
</dbReference>
<dbReference type="GO" id="GO:0015990">
    <property type="term" value="P:electron transport coupled proton transport"/>
    <property type="evidence" value="ECO:0007669"/>
    <property type="project" value="TreeGrafter"/>
</dbReference>
<accession>A0AAN9NCW4</accession>
<dbReference type="InterPro" id="IPR003918">
    <property type="entry name" value="NADH_UbQ_OxRdtase"/>
</dbReference>
<keyword evidence="11" id="KW-1185">Reference proteome</keyword>
<evidence type="ECO:0000256" key="1">
    <source>
        <dbReference type="ARBA" id="ARBA00004141"/>
    </source>
</evidence>
<feature type="transmembrane region" description="Helical" evidence="8">
    <location>
        <begin position="66"/>
        <end position="86"/>
    </location>
</feature>
<feature type="transmembrane region" description="Helical" evidence="8">
    <location>
        <begin position="305"/>
        <end position="327"/>
    </location>
</feature>
<feature type="transmembrane region" description="Helical" evidence="8">
    <location>
        <begin position="203"/>
        <end position="224"/>
    </location>
</feature>
<feature type="transmembrane region" description="Helical" evidence="8">
    <location>
        <begin position="261"/>
        <end position="284"/>
    </location>
</feature>
<dbReference type="PRINTS" id="PR01434">
    <property type="entry name" value="NADHDHGNASE5"/>
</dbReference>
<keyword evidence="3 8" id="KW-0812">Transmembrane</keyword>
<dbReference type="PANTHER" id="PTHR43507:SF21">
    <property type="entry name" value="NAD(P)H-QUINONE OXIDOREDUCTASE CHAIN 4, CHLOROPLASTIC"/>
    <property type="match status" value="1"/>
</dbReference>
<evidence type="ECO:0000313" key="10">
    <source>
        <dbReference type="EMBL" id="KAK7370722.1"/>
    </source>
</evidence>
<feature type="domain" description="NADH:quinone oxidoreductase/Mrp antiporter transmembrane" evidence="9">
    <location>
        <begin position="62"/>
        <end position="328"/>
    </location>
</feature>
<comment type="subcellular location">
    <subcellularLocation>
        <location evidence="1">Membrane</location>
        <topology evidence="1">Multi-pass membrane protein</topology>
    </subcellularLocation>
</comment>
<evidence type="ECO:0000256" key="4">
    <source>
        <dbReference type="ARBA" id="ARBA00022967"/>
    </source>
</evidence>
<dbReference type="GO" id="GO:0048039">
    <property type="term" value="F:ubiquinone binding"/>
    <property type="evidence" value="ECO:0007669"/>
    <property type="project" value="TreeGrafter"/>
</dbReference>